<evidence type="ECO:0000313" key="1">
    <source>
        <dbReference type="EMBL" id="MDC7227743.1"/>
    </source>
</evidence>
<gene>
    <name evidence="1" type="ORF">PQJ61_13345</name>
</gene>
<proteinExistence type="predicted"/>
<protein>
    <submittedName>
        <fullName evidence="1">Uncharacterized protein</fullName>
    </submittedName>
</protein>
<evidence type="ECO:0000313" key="2">
    <source>
        <dbReference type="Proteomes" id="UP001221217"/>
    </source>
</evidence>
<name>A0AAJ1IEB1_9SPIO</name>
<sequence>MGIALIQALSAAVYPAPKLIIPDIFNFSDAEYFEYFIDPGRGDLVCDLSKYNMSEQGCLLNIFNTDCTA</sequence>
<organism evidence="1 2">
    <name type="scientific">Candidatus Thalassospirochaeta sargassi</name>
    <dbReference type="NCBI Taxonomy" id="3119039"/>
    <lineage>
        <taxon>Bacteria</taxon>
        <taxon>Pseudomonadati</taxon>
        <taxon>Spirochaetota</taxon>
        <taxon>Spirochaetia</taxon>
        <taxon>Spirochaetales</taxon>
        <taxon>Spirochaetaceae</taxon>
        <taxon>Candidatus Thalassospirochaeta</taxon>
    </lineage>
</organism>
<comment type="caution">
    <text evidence="1">The sequence shown here is derived from an EMBL/GenBank/DDBJ whole genome shotgun (WGS) entry which is preliminary data.</text>
</comment>
<reference evidence="1 2" key="1">
    <citation type="submission" date="2022-12" db="EMBL/GenBank/DDBJ databases">
        <title>Metagenome assembled genome from gulf of manar.</title>
        <authorList>
            <person name="Kohli P."/>
            <person name="Pk S."/>
            <person name="Venkata Ramana C."/>
            <person name="Sasikala C."/>
        </authorList>
    </citation>
    <scope>NUCLEOTIDE SEQUENCE [LARGE SCALE GENOMIC DNA]</scope>
    <source>
        <strain evidence="1">JB008</strain>
    </source>
</reference>
<dbReference type="AlphaFoldDB" id="A0AAJ1IEB1"/>
<dbReference type="EMBL" id="JAQQAL010000032">
    <property type="protein sequence ID" value="MDC7227743.1"/>
    <property type="molecule type" value="Genomic_DNA"/>
</dbReference>
<accession>A0AAJ1IEB1</accession>
<dbReference type="Proteomes" id="UP001221217">
    <property type="component" value="Unassembled WGS sequence"/>
</dbReference>